<name>L7LID2_9ACTN</name>
<dbReference type="AlphaFoldDB" id="L7LID2"/>
<evidence type="ECO:0000313" key="1">
    <source>
        <dbReference type="EMBL" id="GAC60634.1"/>
    </source>
</evidence>
<dbReference type="EMBL" id="BANU01000010">
    <property type="protein sequence ID" value="GAC60634.1"/>
    <property type="molecule type" value="Genomic_DNA"/>
</dbReference>
<proteinExistence type="predicted"/>
<protein>
    <submittedName>
        <fullName evidence="1">Uncharacterized protein</fullName>
    </submittedName>
</protein>
<evidence type="ECO:0000313" key="2">
    <source>
        <dbReference type="Proteomes" id="UP000035083"/>
    </source>
</evidence>
<comment type="caution">
    <text evidence="1">The sequence shown here is derived from an EMBL/GenBank/DDBJ whole genome shotgun (WGS) entry which is preliminary data.</text>
</comment>
<dbReference type="Proteomes" id="UP000035083">
    <property type="component" value="Unassembled WGS sequence"/>
</dbReference>
<organism evidence="1 2">
    <name type="scientific">Gordonia sihwensis NBRC 108236</name>
    <dbReference type="NCBI Taxonomy" id="1223544"/>
    <lineage>
        <taxon>Bacteria</taxon>
        <taxon>Bacillati</taxon>
        <taxon>Actinomycetota</taxon>
        <taxon>Actinomycetes</taxon>
        <taxon>Mycobacteriales</taxon>
        <taxon>Gordoniaceae</taxon>
        <taxon>Gordonia</taxon>
    </lineage>
</organism>
<gene>
    <name evidence="1" type="ORF">GSI01S_10_02270</name>
</gene>
<reference evidence="1 2" key="1">
    <citation type="submission" date="2012-12" db="EMBL/GenBank/DDBJ databases">
        <title>Whole genome shotgun sequence of Gordonia sihwensis NBRC 108236.</title>
        <authorList>
            <person name="Yoshida I."/>
            <person name="Hosoyama A."/>
            <person name="Tsuchikane K."/>
            <person name="Ando Y."/>
            <person name="Baba S."/>
            <person name="Ohji S."/>
            <person name="Hamada M."/>
            <person name="Tamura T."/>
            <person name="Yamazoe A."/>
            <person name="Yamazaki S."/>
            <person name="Fujita N."/>
        </authorList>
    </citation>
    <scope>NUCLEOTIDE SEQUENCE [LARGE SCALE GENOMIC DNA]</scope>
    <source>
        <strain evidence="1 2">NBRC 108236</strain>
    </source>
</reference>
<accession>L7LID2</accession>
<sequence>MRANYRRRGPCHPWCGTADHVVGRAREKRIAASEIATETALPGHIDDPICPVSGDICDDCMAC</sequence>
<keyword evidence="2" id="KW-1185">Reference proteome</keyword>